<feature type="domain" description="General stress protein FMN-binding split barrel" evidence="1">
    <location>
        <begin position="9"/>
        <end position="147"/>
    </location>
</feature>
<dbReference type="PANTHER" id="PTHR34818">
    <property type="entry name" value="PROTEIN BLI-3"/>
    <property type="match status" value="1"/>
</dbReference>
<protein>
    <submittedName>
        <fullName evidence="2">General stress protein</fullName>
    </submittedName>
</protein>
<dbReference type="SUPFAM" id="SSF50475">
    <property type="entry name" value="FMN-binding split barrel"/>
    <property type="match status" value="1"/>
</dbReference>
<dbReference type="RefSeq" id="WP_243450512.1">
    <property type="nucleotide sequence ID" value="NZ_BMJM01000001.1"/>
</dbReference>
<sequence length="165" mass="18026">MASDQEIAGKFWKTLDSDRTVMLGLEGHEDGHLRPMTAQVEDNDTGRGPIWFFTSDDNGIVEAIRGGASGRATATLVSKGHELFASFDGTLAEHNDQATIDRLWNPFVAAWYSGKDDPKLVLLRMEPGNAVIWLNENNLFAAVKMLIGIDPKVDAKDKVAQVSLG</sequence>
<evidence type="ECO:0000313" key="2">
    <source>
        <dbReference type="EMBL" id="GGE01922.1"/>
    </source>
</evidence>
<dbReference type="PANTHER" id="PTHR34818:SF1">
    <property type="entry name" value="PROTEIN BLI-3"/>
    <property type="match status" value="1"/>
</dbReference>
<organism evidence="2 3">
    <name type="scientific">Sandarakinorhabdus glacialis</name>
    <dbReference type="NCBI Taxonomy" id="1614636"/>
    <lineage>
        <taxon>Bacteria</taxon>
        <taxon>Pseudomonadati</taxon>
        <taxon>Pseudomonadota</taxon>
        <taxon>Alphaproteobacteria</taxon>
        <taxon>Sphingomonadales</taxon>
        <taxon>Sphingosinicellaceae</taxon>
        <taxon>Sandarakinorhabdus</taxon>
    </lineage>
</organism>
<evidence type="ECO:0000259" key="1">
    <source>
        <dbReference type="Pfam" id="PF16242"/>
    </source>
</evidence>
<name>A0A916ZK75_9SPHN</name>
<dbReference type="InterPro" id="IPR012349">
    <property type="entry name" value="Split_barrel_FMN-bd"/>
</dbReference>
<dbReference type="InterPro" id="IPR052917">
    <property type="entry name" value="Stress-Dev_Protein"/>
</dbReference>
<dbReference type="Proteomes" id="UP000635071">
    <property type="component" value="Unassembled WGS sequence"/>
</dbReference>
<reference evidence="2" key="1">
    <citation type="journal article" date="2014" name="Int. J. Syst. Evol. Microbiol.">
        <title>Complete genome sequence of Corynebacterium casei LMG S-19264T (=DSM 44701T), isolated from a smear-ripened cheese.</title>
        <authorList>
            <consortium name="US DOE Joint Genome Institute (JGI-PGF)"/>
            <person name="Walter F."/>
            <person name="Albersmeier A."/>
            <person name="Kalinowski J."/>
            <person name="Ruckert C."/>
        </authorList>
    </citation>
    <scope>NUCLEOTIDE SEQUENCE</scope>
    <source>
        <strain evidence="2">CGMCC 1.15519</strain>
    </source>
</reference>
<dbReference type="InterPro" id="IPR038725">
    <property type="entry name" value="YdaG_split_barrel_FMN-bd"/>
</dbReference>
<comment type="caution">
    <text evidence="2">The sequence shown here is derived from an EMBL/GenBank/DDBJ whole genome shotgun (WGS) entry which is preliminary data.</text>
</comment>
<accession>A0A916ZK75</accession>
<dbReference type="EMBL" id="BMJM01000001">
    <property type="protein sequence ID" value="GGE01922.1"/>
    <property type="molecule type" value="Genomic_DNA"/>
</dbReference>
<proteinExistence type="predicted"/>
<gene>
    <name evidence="2" type="ORF">GCM10011529_05380</name>
</gene>
<dbReference type="AlphaFoldDB" id="A0A916ZK75"/>
<evidence type="ECO:0000313" key="3">
    <source>
        <dbReference type="Proteomes" id="UP000635071"/>
    </source>
</evidence>
<reference evidence="2" key="2">
    <citation type="submission" date="2020-09" db="EMBL/GenBank/DDBJ databases">
        <authorList>
            <person name="Sun Q."/>
            <person name="Zhou Y."/>
        </authorList>
    </citation>
    <scope>NUCLEOTIDE SEQUENCE</scope>
    <source>
        <strain evidence="2">CGMCC 1.15519</strain>
    </source>
</reference>
<keyword evidence="3" id="KW-1185">Reference proteome</keyword>
<dbReference type="Gene3D" id="2.30.110.10">
    <property type="entry name" value="Electron Transport, Fmn-binding Protein, Chain A"/>
    <property type="match status" value="1"/>
</dbReference>
<dbReference type="Pfam" id="PF16242">
    <property type="entry name" value="Pyrid_ox_like"/>
    <property type="match status" value="1"/>
</dbReference>